<dbReference type="InterPro" id="IPR007630">
    <property type="entry name" value="RNA_pol_sigma70_r4"/>
</dbReference>
<sequence>MTAPVYSAANPAHRANRAAEDRRLIARYRETGDRRVRDQLVFTYAPLVKYLVGKKLRTLPSEVHGDDLISAGLEAILRCIDRYDPEVGSSLEAYIWTRVQGAILDELRRDDWVPRSVRRHEREVATAGERFLREHGRDPDEQDLAAALGVPLDQFRERQHDVATATLGSLNATLVDTDGADIERMETLRSEDDAVDPEHAMMSAAASERLRQAIADLTERERSIMVMLHTHHMTLAETGAVLGVTESRVSQLHTRIRNRLAEALADDRALFEMV</sequence>
<dbReference type="Gene3D" id="1.20.140.160">
    <property type="match status" value="1"/>
</dbReference>
<dbReference type="RefSeq" id="WP_353862940.1">
    <property type="nucleotide sequence ID" value="NZ_CP088295.1"/>
</dbReference>
<evidence type="ECO:0000256" key="2">
    <source>
        <dbReference type="ARBA" id="ARBA00023082"/>
    </source>
</evidence>
<evidence type="ECO:0000256" key="3">
    <source>
        <dbReference type="ARBA" id="ARBA00023125"/>
    </source>
</evidence>
<dbReference type="PANTHER" id="PTHR30385:SF7">
    <property type="entry name" value="RNA POLYMERASE SIGMA FACTOR FLIA"/>
    <property type="match status" value="1"/>
</dbReference>
<proteinExistence type="predicted"/>
<accession>A0ABY5PCL2</accession>
<dbReference type="Pfam" id="PF04542">
    <property type="entry name" value="Sigma70_r2"/>
    <property type="match status" value="1"/>
</dbReference>
<evidence type="ECO:0000256" key="1">
    <source>
        <dbReference type="ARBA" id="ARBA00023015"/>
    </source>
</evidence>
<keyword evidence="2" id="KW-0731">Sigma factor</keyword>
<feature type="domain" description="RNA polymerase sigma-70 region 2" evidence="5">
    <location>
        <begin position="43"/>
        <end position="112"/>
    </location>
</feature>
<dbReference type="PANTHER" id="PTHR30385">
    <property type="entry name" value="SIGMA FACTOR F FLAGELLAR"/>
    <property type="match status" value="1"/>
</dbReference>
<dbReference type="Gene3D" id="1.10.1740.10">
    <property type="match status" value="1"/>
</dbReference>
<dbReference type="InterPro" id="IPR007627">
    <property type="entry name" value="RNA_pol_sigma70_r2"/>
</dbReference>
<dbReference type="NCBIfam" id="TIGR02479">
    <property type="entry name" value="FliA_WhiG"/>
    <property type="match status" value="1"/>
</dbReference>
<dbReference type="InterPro" id="IPR014284">
    <property type="entry name" value="RNA_pol_sigma-70_dom"/>
</dbReference>
<organism evidence="7 8">
    <name type="scientific">Svornostia abyssi</name>
    <dbReference type="NCBI Taxonomy" id="2898438"/>
    <lineage>
        <taxon>Bacteria</taxon>
        <taxon>Bacillati</taxon>
        <taxon>Actinomycetota</taxon>
        <taxon>Thermoleophilia</taxon>
        <taxon>Solirubrobacterales</taxon>
        <taxon>Baekduiaceae</taxon>
        <taxon>Svornostia</taxon>
    </lineage>
</organism>
<dbReference type="Pfam" id="PF04545">
    <property type="entry name" value="Sigma70_r4"/>
    <property type="match status" value="1"/>
</dbReference>
<dbReference type="EMBL" id="CP088295">
    <property type="protein sequence ID" value="UUY02413.1"/>
    <property type="molecule type" value="Genomic_DNA"/>
</dbReference>
<reference evidence="8" key="1">
    <citation type="submission" date="2021-11" db="EMBL/GenBank/DDBJ databases">
        <title>Cultivation dependent microbiological survey of springs from the worlds oldest radium mine currently devoted to the extraction of radon-saturated water.</title>
        <authorList>
            <person name="Kapinusova G."/>
            <person name="Smrhova T."/>
            <person name="Strejcek M."/>
            <person name="Suman J."/>
            <person name="Jani K."/>
            <person name="Pajer P."/>
            <person name="Uhlik O."/>
        </authorList>
    </citation>
    <scope>NUCLEOTIDE SEQUENCE [LARGE SCALE GENOMIC DNA]</scope>
    <source>
        <strain evidence="8">J379</strain>
    </source>
</reference>
<keyword evidence="3" id="KW-0238">DNA-binding</keyword>
<evidence type="ECO:0000259" key="6">
    <source>
        <dbReference type="Pfam" id="PF04545"/>
    </source>
</evidence>
<dbReference type="PIRSF" id="PIRSF000770">
    <property type="entry name" value="RNA_pol_sigma-SigE/K"/>
    <property type="match status" value="1"/>
</dbReference>
<dbReference type="InterPro" id="IPR000943">
    <property type="entry name" value="RNA_pol_sigma70"/>
</dbReference>
<dbReference type="InterPro" id="IPR013325">
    <property type="entry name" value="RNA_pol_sigma_r2"/>
</dbReference>
<keyword evidence="8" id="KW-1185">Reference proteome</keyword>
<gene>
    <name evidence="7" type="ORF">LRS13_17120</name>
</gene>
<feature type="domain" description="RNA polymerase sigma-70 region 4" evidence="6">
    <location>
        <begin position="213"/>
        <end position="260"/>
    </location>
</feature>
<dbReference type="InterPro" id="IPR013324">
    <property type="entry name" value="RNA_pol_sigma_r3/r4-like"/>
</dbReference>
<keyword evidence="1" id="KW-0805">Transcription regulation</keyword>
<evidence type="ECO:0000313" key="8">
    <source>
        <dbReference type="Proteomes" id="UP001058860"/>
    </source>
</evidence>
<dbReference type="PRINTS" id="PR00046">
    <property type="entry name" value="SIGMA70FCT"/>
</dbReference>
<dbReference type="SUPFAM" id="SSF88659">
    <property type="entry name" value="Sigma3 and sigma4 domains of RNA polymerase sigma factors"/>
    <property type="match status" value="2"/>
</dbReference>
<name>A0ABY5PCL2_9ACTN</name>
<dbReference type="SUPFAM" id="SSF88946">
    <property type="entry name" value="Sigma2 domain of RNA polymerase sigma factors"/>
    <property type="match status" value="1"/>
</dbReference>
<dbReference type="NCBIfam" id="TIGR02937">
    <property type="entry name" value="sigma70-ECF"/>
    <property type="match status" value="1"/>
</dbReference>
<evidence type="ECO:0000313" key="7">
    <source>
        <dbReference type="EMBL" id="UUY02413.1"/>
    </source>
</evidence>
<dbReference type="Proteomes" id="UP001058860">
    <property type="component" value="Chromosome"/>
</dbReference>
<keyword evidence="4" id="KW-0804">Transcription</keyword>
<evidence type="ECO:0000256" key="4">
    <source>
        <dbReference type="ARBA" id="ARBA00023163"/>
    </source>
</evidence>
<dbReference type="CDD" id="cd06171">
    <property type="entry name" value="Sigma70_r4"/>
    <property type="match status" value="1"/>
</dbReference>
<evidence type="ECO:0000259" key="5">
    <source>
        <dbReference type="Pfam" id="PF04542"/>
    </source>
</evidence>
<dbReference type="InterPro" id="IPR012845">
    <property type="entry name" value="RNA_pol_sigma_FliA_WhiG"/>
</dbReference>
<protein>
    <submittedName>
        <fullName evidence="7">FliA/WhiG family RNA polymerase sigma factor</fullName>
    </submittedName>
</protein>